<feature type="region of interest" description="Disordered" evidence="4">
    <location>
        <begin position="308"/>
        <end position="328"/>
    </location>
</feature>
<keyword evidence="2" id="KW-0238">DNA-binding</keyword>
<evidence type="ECO:0000256" key="4">
    <source>
        <dbReference type="SAM" id="MobiDB-lite"/>
    </source>
</evidence>
<evidence type="ECO:0000313" key="6">
    <source>
        <dbReference type="EMBL" id="GAA4627403.1"/>
    </source>
</evidence>
<dbReference type="SUPFAM" id="SSF46689">
    <property type="entry name" value="Homeodomain-like"/>
    <property type="match status" value="2"/>
</dbReference>
<keyword evidence="1" id="KW-0805">Transcription regulation</keyword>
<dbReference type="InterPro" id="IPR018060">
    <property type="entry name" value="HTH_AraC"/>
</dbReference>
<dbReference type="SMART" id="SM00342">
    <property type="entry name" value="HTH_ARAC"/>
    <property type="match status" value="1"/>
</dbReference>
<dbReference type="PANTHER" id="PTHR46796">
    <property type="entry name" value="HTH-TYPE TRANSCRIPTIONAL ACTIVATOR RHAS-RELATED"/>
    <property type="match status" value="1"/>
</dbReference>
<comment type="caution">
    <text evidence="6">The sequence shown here is derived from an EMBL/GenBank/DDBJ whole genome shotgun (WGS) entry which is preliminary data.</text>
</comment>
<keyword evidence="7" id="KW-1185">Reference proteome</keyword>
<evidence type="ECO:0000313" key="7">
    <source>
        <dbReference type="Proteomes" id="UP001501442"/>
    </source>
</evidence>
<dbReference type="EMBL" id="BAABHK010000005">
    <property type="protein sequence ID" value="GAA4627403.1"/>
    <property type="molecule type" value="Genomic_DNA"/>
</dbReference>
<dbReference type="Proteomes" id="UP001501442">
    <property type="component" value="Unassembled WGS sequence"/>
</dbReference>
<dbReference type="InterPro" id="IPR050204">
    <property type="entry name" value="AraC_XylS_family_regulators"/>
</dbReference>
<gene>
    <name evidence="6" type="ORF">GCM10023196_039460</name>
</gene>
<dbReference type="PROSITE" id="PS01124">
    <property type="entry name" value="HTH_ARAC_FAMILY_2"/>
    <property type="match status" value="1"/>
</dbReference>
<proteinExistence type="predicted"/>
<keyword evidence="3" id="KW-0804">Transcription</keyword>
<dbReference type="Gene3D" id="1.10.10.60">
    <property type="entry name" value="Homeodomain-like"/>
    <property type="match status" value="2"/>
</dbReference>
<dbReference type="PANTHER" id="PTHR46796:SF13">
    <property type="entry name" value="HTH-TYPE TRANSCRIPTIONAL ACTIVATOR RHAS"/>
    <property type="match status" value="1"/>
</dbReference>
<evidence type="ECO:0000256" key="3">
    <source>
        <dbReference type="ARBA" id="ARBA00023163"/>
    </source>
</evidence>
<feature type="domain" description="HTH araC/xylS-type" evidence="5">
    <location>
        <begin position="213"/>
        <end position="311"/>
    </location>
</feature>
<evidence type="ECO:0000256" key="2">
    <source>
        <dbReference type="ARBA" id="ARBA00023125"/>
    </source>
</evidence>
<reference evidence="7" key="1">
    <citation type="journal article" date="2019" name="Int. J. Syst. Evol. Microbiol.">
        <title>The Global Catalogue of Microorganisms (GCM) 10K type strain sequencing project: providing services to taxonomists for standard genome sequencing and annotation.</title>
        <authorList>
            <consortium name="The Broad Institute Genomics Platform"/>
            <consortium name="The Broad Institute Genome Sequencing Center for Infectious Disease"/>
            <person name="Wu L."/>
            <person name="Ma J."/>
        </authorList>
    </citation>
    <scope>NUCLEOTIDE SEQUENCE [LARGE SCALE GENOMIC DNA]</scope>
    <source>
        <strain evidence="7">JCM 17939</strain>
    </source>
</reference>
<sequence>MDVLADILTAIRLGRPVAAHTQADAPWGLRFDHVTGAAFHVVLQGTCRLTPLPDRQGPGEGTGFEPVDLGPGDVVLLCRGLPHTLASAPGVPLTGFSPQREFASAPYGRMTVPGHGPRSTIVCGAYRLERRQPHPLLRDLPEVLHLPALPGRHAGLQAMVELLGEELRTGPSGAAAVVPSLVDALLVYMLRAWLRESDGASGWSAALADPVTARALAAMHTEPAYPWTVERLGAVAGLSRAAFARRFTALAGEAPLTYLTRWRMTVAARLLRDTDHTLAQIAKDVGYGSAFAFAKAFRREYATTPGGFRTAIRTGAERTAPDHSARPG</sequence>
<dbReference type="Pfam" id="PF12833">
    <property type="entry name" value="HTH_18"/>
    <property type="match status" value="1"/>
</dbReference>
<dbReference type="RefSeq" id="WP_345432354.1">
    <property type="nucleotide sequence ID" value="NZ_BAABHK010000005.1"/>
</dbReference>
<feature type="compositionally biased region" description="Basic and acidic residues" evidence="4">
    <location>
        <begin position="315"/>
        <end position="328"/>
    </location>
</feature>
<accession>A0ABP8UA47</accession>
<name>A0ABP8UA47_9ACTN</name>
<evidence type="ECO:0000259" key="5">
    <source>
        <dbReference type="PROSITE" id="PS01124"/>
    </source>
</evidence>
<organism evidence="6 7">
    <name type="scientific">Actinoallomurus vinaceus</name>
    <dbReference type="NCBI Taxonomy" id="1080074"/>
    <lineage>
        <taxon>Bacteria</taxon>
        <taxon>Bacillati</taxon>
        <taxon>Actinomycetota</taxon>
        <taxon>Actinomycetes</taxon>
        <taxon>Streptosporangiales</taxon>
        <taxon>Thermomonosporaceae</taxon>
        <taxon>Actinoallomurus</taxon>
    </lineage>
</organism>
<protein>
    <submittedName>
        <fullName evidence="6">AraC family transcriptional regulator</fullName>
    </submittedName>
</protein>
<dbReference type="InterPro" id="IPR032783">
    <property type="entry name" value="AraC_lig"/>
</dbReference>
<dbReference type="InterPro" id="IPR009057">
    <property type="entry name" value="Homeodomain-like_sf"/>
</dbReference>
<evidence type="ECO:0000256" key="1">
    <source>
        <dbReference type="ARBA" id="ARBA00023015"/>
    </source>
</evidence>
<dbReference type="Pfam" id="PF12852">
    <property type="entry name" value="Cupin_6"/>
    <property type="match status" value="1"/>
</dbReference>